<keyword evidence="4 5" id="KW-0472">Membrane</keyword>
<keyword evidence="2 5" id="KW-0812">Transmembrane</keyword>
<dbReference type="VEuPathDB" id="TriTrypDB:TcYC6_0043790"/>
<feature type="transmembrane region" description="Helical" evidence="5">
    <location>
        <begin position="455"/>
        <end position="477"/>
    </location>
</feature>
<dbReference type="EMBL" id="PRFA01000193">
    <property type="protein sequence ID" value="PWU84938.1"/>
    <property type="molecule type" value="Genomic_DNA"/>
</dbReference>
<dbReference type="VEuPathDB" id="TriTrypDB:TCDM_00656"/>
<dbReference type="AlphaFoldDB" id="A0A2V2UQ33"/>
<feature type="transmembrane region" description="Helical" evidence="5">
    <location>
        <begin position="243"/>
        <end position="269"/>
    </location>
</feature>
<feature type="transmembrane region" description="Helical" evidence="5">
    <location>
        <begin position="393"/>
        <end position="416"/>
    </location>
</feature>
<evidence type="ECO:0000256" key="5">
    <source>
        <dbReference type="SAM" id="Phobius"/>
    </source>
</evidence>
<dbReference type="InterPro" id="IPR010658">
    <property type="entry name" value="Nodulin-like"/>
</dbReference>
<feature type="domain" description="Nodulin-like" evidence="6">
    <location>
        <begin position="28"/>
        <end position="212"/>
    </location>
</feature>
<evidence type="ECO:0000256" key="4">
    <source>
        <dbReference type="ARBA" id="ARBA00023136"/>
    </source>
</evidence>
<keyword evidence="3 5" id="KW-1133">Transmembrane helix</keyword>
<feature type="transmembrane region" description="Helical" evidence="5">
    <location>
        <begin position="354"/>
        <end position="373"/>
    </location>
</feature>
<dbReference type="Proteomes" id="UP000246121">
    <property type="component" value="Unassembled WGS sequence"/>
</dbReference>
<dbReference type="SUPFAM" id="SSF103473">
    <property type="entry name" value="MFS general substrate transporter"/>
    <property type="match status" value="2"/>
</dbReference>
<sequence length="581" mass="64701">MGEEELRIDGEIPRETQRISEPKRFGMLVAGAYGCLCVSLSYGFNIFSGDLQKAYELSQADMSTISTVGIVFAYFGIPYAFVYDYLGVTPVFVIGLVLITVGSLLMALTFNGTVTASVLRLCIFNGIFNFGTGVYDLACVVTVIGLFPTRKGVVVAVMKTYIGLGSAIIGAIQLAYFEGSPTKYFFFLMGFGGIIGVLALILIRQPPYLLTDYERSRLTDAEVEKRIMTKAIYLKQQPPSMRFAIGFVIVVFLILFLPLQSALIAYLNLSWGYRNAFAIVTIVSLGIYPIVAMPFNFLDRNWKIRRSSSCDAVAPVEEPVSDNDGTAILPTLEMDYVAPQYQTRFLQSLCTVKLWAIFWSLFCTLGTEFVVLTNSRFIFAAMSGEEVDNSLNTLLTVLNGVGSAAGRLLMSALEVWTQKRKAEDRIPITLSLFLPTISVILMAVLFLTISNKDILPIPYVIGALGNGFIAAVTILVINTIYAKDPGLHYNFCFFATTCSSVLLNRLLYGEWYTREARRRGVDVCLDRACVQLPLLVMLGFNVTAFLSNAYVHWEYVKFNRQVLDERRRLFEEQQEGGDLWA</sequence>
<evidence type="ECO:0000256" key="3">
    <source>
        <dbReference type="ARBA" id="ARBA00022989"/>
    </source>
</evidence>
<dbReference type="VEuPathDB" id="TriTrypDB:TcCL_NonESM02208"/>
<dbReference type="VEuPathDB" id="TriTrypDB:TcCLB.509707.10"/>
<dbReference type="Pfam" id="PF06813">
    <property type="entry name" value="Nodulin-like"/>
    <property type="match status" value="1"/>
</dbReference>
<accession>A0A2V2UQ33</accession>
<feature type="transmembrane region" description="Helical" evidence="5">
    <location>
        <begin position="90"/>
        <end position="111"/>
    </location>
</feature>
<feature type="transmembrane region" description="Helical" evidence="5">
    <location>
        <begin position="528"/>
        <end position="551"/>
    </location>
</feature>
<evidence type="ECO:0000259" key="6">
    <source>
        <dbReference type="Pfam" id="PF06813"/>
    </source>
</evidence>
<evidence type="ECO:0000313" key="8">
    <source>
        <dbReference type="Proteomes" id="UP000246121"/>
    </source>
</evidence>
<organism evidence="7 8">
    <name type="scientific">Trypanosoma cruzi</name>
    <dbReference type="NCBI Taxonomy" id="5693"/>
    <lineage>
        <taxon>Eukaryota</taxon>
        <taxon>Discoba</taxon>
        <taxon>Euglenozoa</taxon>
        <taxon>Kinetoplastea</taxon>
        <taxon>Metakinetoplastina</taxon>
        <taxon>Trypanosomatida</taxon>
        <taxon>Trypanosomatidae</taxon>
        <taxon>Trypanosoma</taxon>
        <taxon>Schizotrypanum</taxon>
    </lineage>
</organism>
<feature type="transmembrane region" description="Helical" evidence="5">
    <location>
        <begin position="123"/>
        <end position="148"/>
    </location>
</feature>
<dbReference type="PROSITE" id="PS51257">
    <property type="entry name" value="PROKAR_LIPOPROTEIN"/>
    <property type="match status" value="1"/>
</dbReference>
<dbReference type="VEuPathDB" id="TriTrypDB:C4B63_193g11"/>
<dbReference type="PANTHER" id="PTHR21576">
    <property type="entry name" value="UNCHARACTERIZED NODULIN-LIKE PROTEIN"/>
    <property type="match status" value="1"/>
</dbReference>
<gene>
    <name evidence="7" type="ORF">C4B63_193g11</name>
</gene>
<dbReference type="VEuPathDB" id="TriTrypDB:ECC02_002912"/>
<comment type="subcellular location">
    <subcellularLocation>
        <location evidence="1">Membrane</location>
        <topology evidence="1">Multi-pass membrane protein</topology>
    </subcellularLocation>
</comment>
<dbReference type="VEuPathDB" id="TriTrypDB:BCY84_12994"/>
<dbReference type="GO" id="GO:0016020">
    <property type="term" value="C:membrane"/>
    <property type="evidence" value="ECO:0007669"/>
    <property type="project" value="UniProtKB-SubCell"/>
</dbReference>
<feature type="transmembrane region" description="Helical" evidence="5">
    <location>
        <begin position="489"/>
        <end position="508"/>
    </location>
</feature>
<feature type="transmembrane region" description="Helical" evidence="5">
    <location>
        <begin position="64"/>
        <end position="83"/>
    </location>
</feature>
<comment type="caution">
    <text evidence="7">The sequence shown here is derived from an EMBL/GenBank/DDBJ whole genome shotgun (WGS) entry which is preliminary data.</text>
</comment>
<evidence type="ECO:0000256" key="2">
    <source>
        <dbReference type="ARBA" id="ARBA00022692"/>
    </source>
</evidence>
<dbReference type="VEuPathDB" id="TriTrypDB:C3747_43g110"/>
<feature type="transmembrane region" description="Helical" evidence="5">
    <location>
        <begin position="184"/>
        <end position="203"/>
    </location>
</feature>
<feature type="transmembrane region" description="Helical" evidence="5">
    <location>
        <begin position="25"/>
        <end position="44"/>
    </location>
</feature>
<proteinExistence type="predicted"/>
<feature type="transmembrane region" description="Helical" evidence="5">
    <location>
        <begin position="428"/>
        <end position="449"/>
    </location>
</feature>
<dbReference type="VEuPathDB" id="TriTrypDB:TCSYLVIO_001667"/>
<dbReference type="PANTHER" id="PTHR21576:SF157">
    <property type="entry name" value="NODULIN-LIKE DOMAIN-CONTAINING PROTEIN"/>
    <property type="match status" value="1"/>
</dbReference>
<evidence type="ECO:0000313" key="7">
    <source>
        <dbReference type="EMBL" id="PWU84938.1"/>
    </source>
</evidence>
<protein>
    <recommendedName>
        <fullName evidence="6">Nodulin-like domain-containing protein</fullName>
    </recommendedName>
</protein>
<feature type="transmembrane region" description="Helical" evidence="5">
    <location>
        <begin position="275"/>
        <end position="298"/>
    </location>
</feature>
<name>A0A2V2UQ33_TRYCR</name>
<dbReference type="VEuPathDB" id="TriTrypDB:TcCLB.508799.260"/>
<reference evidence="7 8" key="1">
    <citation type="journal article" date="2018" name="Microb. Genom.">
        <title>Expanding an expanded genome: long-read sequencing of Trypanosoma cruzi.</title>
        <authorList>
            <person name="Berna L."/>
            <person name="Rodriguez M."/>
            <person name="Chiribao M.L."/>
            <person name="Parodi-Talice A."/>
            <person name="Pita S."/>
            <person name="Rijo G."/>
            <person name="Alvarez-Valin F."/>
            <person name="Robello C."/>
        </authorList>
    </citation>
    <scope>NUCLEOTIDE SEQUENCE [LARGE SCALE GENOMIC DNA]</scope>
    <source>
        <strain evidence="7 8">Dm28c</strain>
    </source>
</reference>
<dbReference type="Gene3D" id="1.20.1250.20">
    <property type="entry name" value="MFS general substrate transporter like domains"/>
    <property type="match status" value="1"/>
</dbReference>
<dbReference type="VEuPathDB" id="TriTrypDB:TcBrA4_0089990"/>
<dbReference type="InterPro" id="IPR036259">
    <property type="entry name" value="MFS_trans_sf"/>
</dbReference>
<dbReference type="VEuPathDB" id="TriTrypDB:TcG_01842"/>
<feature type="transmembrane region" description="Helical" evidence="5">
    <location>
        <begin position="160"/>
        <end position="178"/>
    </location>
</feature>
<evidence type="ECO:0000256" key="1">
    <source>
        <dbReference type="ARBA" id="ARBA00004141"/>
    </source>
</evidence>
<dbReference type="VEuPathDB" id="TriTrypDB:Tc_MARK_513"/>